<protein>
    <submittedName>
        <fullName evidence="2">Uncharacterized protein</fullName>
    </submittedName>
</protein>
<name>A0A7I5E8F8_HAECO</name>
<dbReference type="Proteomes" id="UP000025227">
    <property type="component" value="Unplaced"/>
</dbReference>
<reference evidence="2" key="1">
    <citation type="submission" date="2020-12" db="UniProtKB">
        <authorList>
            <consortium name="WormBaseParasite"/>
        </authorList>
    </citation>
    <scope>IDENTIFICATION</scope>
    <source>
        <strain evidence="2">MHco3</strain>
    </source>
</reference>
<evidence type="ECO:0000313" key="1">
    <source>
        <dbReference type="Proteomes" id="UP000025227"/>
    </source>
</evidence>
<organism evidence="1 2">
    <name type="scientific">Haemonchus contortus</name>
    <name type="common">Barber pole worm</name>
    <dbReference type="NCBI Taxonomy" id="6289"/>
    <lineage>
        <taxon>Eukaryota</taxon>
        <taxon>Metazoa</taxon>
        <taxon>Ecdysozoa</taxon>
        <taxon>Nematoda</taxon>
        <taxon>Chromadorea</taxon>
        <taxon>Rhabditida</taxon>
        <taxon>Rhabditina</taxon>
        <taxon>Rhabditomorpha</taxon>
        <taxon>Strongyloidea</taxon>
        <taxon>Trichostrongylidae</taxon>
        <taxon>Haemonchus</taxon>
    </lineage>
</organism>
<evidence type="ECO:0000313" key="2">
    <source>
        <dbReference type="WBParaSite" id="HCON_00065190-00001"/>
    </source>
</evidence>
<accession>A0A7I5E8F8</accession>
<dbReference type="AlphaFoldDB" id="A0A7I5E8F8"/>
<keyword evidence="1" id="KW-1185">Reference proteome</keyword>
<proteinExistence type="predicted"/>
<dbReference type="WBParaSite" id="HCON_00065190-00001">
    <property type="protein sequence ID" value="HCON_00065190-00001"/>
    <property type="gene ID" value="HCON_00065190"/>
</dbReference>
<sequence>MSLRLGTTSASRERRLQDSLAYILYQLKMRELVMIWARVEKERRRSIGRRNGVGSLRIALLEASEEDGGRTVERCKLRQLVRTAGLATGPGRRRKEAGIKLER</sequence>